<feature type="compositionally biased region" description="Low complexity" evidence="1">
    <location>
        <begin position="195"/>
        <end position="213"/>
    </location>
</feature>
<dbReference type="Proteomes" id="UP000183809">
    <property type="component" value="Unassembled WGS sequence"/>
</dbReference>
<feature type="compositionally biased region" description="Low complexity" evidence="1">
    <location>
        <begin position="17"/>
        <end position="34"/>
    </location>
</feature>
<dbReference type="OrthoDB" id="10261951at2759"/>
<feature type="compositionally biased region" description="Acidic residues" evidence="1">
    <location>
        <begin position="214"/>
        <end position="230"/>
    </location>
</feature>
<name>A0A1J9QVU8_9PEZI</name>
<feature type="region of interest" description="Disordered" evidence="1">
    <location>
        <begin position="1"/>
        <end position="56"/>
    </location>
</feature>
<dbReference type="RefSeq" id="XP_020128382.1">
    <property type="nucleotide sequence ID" value="XM_020275810.1"/>
</dbReference>
<dbReference type="GeneID" id="31016071"/>
<proteinExistence type="predicted"/>
<keyword evidence="3" id="KW-1185">Reference proteome</keyword>
<dbReference type="AlphaFoldDB" id="A0A1J9QVU8"/>
<evidence type="ECO:0000313" key="2">
    <source>
        <dbReference type="EMBL" id="OJD32122.1"/>
    </source>
</evidence>
<keyword evidence="2" id="KW-0808">Transferase</keyword>
<organism evidence="2 3">
    <name type="scientific">Diplodia corticola</name>
    <dbReference type="NCBI Taxonomy" id="236234"/>
    <lineage>
        <taxon>Eukaryota</taxon>
        <taxon>Fungi</taxon>
        <taxon>Dikarya</taxon>
        <taxon>Ascomycota</taxon>
        <taxon>Pezizomycotina</taxon>
        <taxon>Dothideomycetes</taxon>
        <taxon>Dothideomycetes incertae sedis</taxon>
        <taxon>Botryosphaeriales</taxon>
        <taxon>Botryosphaeriaceae</taxon>
        <taxon>Diplodia</taxon>
    </lineage>
</organism>
<protein>
    <submittedName>
        <fullName evidence="2">Trna 2-phosphotransferase 1 protein</fullName>
    </submittedName>
</protein>
<feature type="region of interest" description="Disordered" evidence="1">
    <location>
        <begin position="180"/>
        <end position="240"/>
    </location>
</feature>
<evidence type="ECO:0000313" key="3">
    <source>
        <dbReference type="Proteomes" id="UP000183809"/>
    </source>
</evidence>
<sequence>MPQKRQPAPTTTTIPSDAATGTATATTTTAAPDDAAVRKRKQNRLSQQCLREKRSAGVANQSFFERLAADMRRLREVCERQAAAQAQSSSSSAGSVGGAAGGGAGGGLGGGSGGGGSGGGLEQVNVVAELVRINEGLVEENRCLREGVLRMRKKLLSLSGQASAAAEDPVFQKILGKESEAAEATAAPSKRRKCSSSAGSGSASGRAVGSASSDAEEPDRIEPVPIDEGDMFAHLPGEPSGSFNPLSSSAGFDNRLVTANQTDSLQLFPRHHTGPEICSAFTTTTRPPPDFQTGPNFSFSNLPQISLTNTAILDAWMSRSYANLLAQKVENVCVQYALKSRACKLDMGSHAFRHFDERTMVERLGEIAVHMIFDDTGLGRFINTLEGARDFVKSVMTCRIMIGCAKPHDLLPDEVDDTASPPWTTGTRPLIVDLIAWPSLRDQMVFHSSFYDLDEMTEDVVNYTVVDMPDQHLALQMYSTPPNPFPSACRPDEYDAVKPFRFAECEFTHKILQLPTQDLFDIIARRMDAPPPATTTDYCAGAGAAGAVYAHSDLLGSAPSECIPAKTTTSRTFTGYKLSGAFFKKYPFLQCSSLASPYPFLPSCKVATY</sequence>
<reference evidence="2 3" key="1">
    <citation type="submission" date="2016-10" db="EMBL/GenBank/DDBJ databases">
        <title>Proteomics and genomics reveal pathogen-plant mechanisms compatible with a hemibiotrophic lifestyle of Diplodia corticola.</title>
        <authorList>
            <person name="Fernandes I."/>
            <person name="De Jonge R."/>
            <person name="Van De Peer Y."/>
            <person name="Devreese B."/>
            <person name="Alves A."/>
            <person name="Esteves A.C."/>
        </authorList>
    </citation>
    <scope>NUCLEOTIDE SEQUENCE [LARGE SCALE GENOMIC DNA]</scope>
    <source>
        <strain evidence="2 3">CBS 112549</strain>
    </source>
</reference>
<accession>A0A1J9QVU8</accession>
<gene>
    <name evidence="2" type="ORF">BKCO1_4100048</name>
</gene>
<comment type="caution">
    <text evidence="2">The sequence shown here is derived from an EMBL/GenBank/DDBJ whole genome shotgun (WGS) entry which is preliminary data.</text>
</comment>
<dbReference type="EMBL" id="MNUE01000041">
    <property type="protein sequence ID" value="OJD32122.1"/>
    <property type="molecule type" value="Genomic_DNA"/>
</dbReference>
<evidence type="ECO:0000256" key="1">
    <source>
        <dbReference type="SAM" id="MobiDB-lite"/>
    </source>
</evidence>
<dbReference type="STRING" id="236234.A0A1J9QVU8"/>
<dbReference type="GO" id="GO:0016740">
    <property type="term" value="F:transferase activity"/>
    <property type="evidence" value="ECO:0007669"/>
    <property type="project" value="UniProtKB-KW"/>
</dbReference>